<evidence type="ECO:0000313" key="4">
    <source>
        <dbReference type="Proteomes" id="UP000694866"/>
    </source>
</evidence>
<dbReference type="Pfam" id="PF02944">
    <property type="entry name" value="BESS"/>
    <property type="match status" value="1"/>
</dbReference>
<dbReference type="GO" id="GO:0005667">
    <property type="term" value="C:transcription regulator complex"/>
    <property type="evidence" value="ECO:0007669"/>
    <property type="project" value="TreeGrafter"/>
</dbReference>
<dbReference type="OrthoDB" id="8118596at2759"/>
<evidence type="ECO:0000256" key="1">
    <source>
        <dbReference type="PROSITE-ProRule" id="PRU00371"/>
    </source>
</evidence>
<dbReference type="SMART" id="SM00595">
    <property type="entry name" value="MADF"/>
    <property type="match status" value="1"/>
</dbReference>
<dbReference type="InterPro" id="IPR039353">
    <property type="entry name" value="TF_Adf1"/>
</dbReference>
<keyword evidence="1" id="KW-0539">Nucleus</keyword>
<feature type="domain" description="BESS" evidence="3">
    <location>
        <begin position="214"/>
        <end position="253"/>
    </location>
</feature>
<comment type="subcellular location">
    <subcellularLocation>
        <location evidence="1">Nucleus</location>
    </subcellularLocation>
</comment>
<dbReference type="RefSeq" id="XP_011313975.1">
    <property type="nucleotide sequence ID" value="XM_011315673.1"/>
</dbReference>
<accession>A0A9R1TQR8</accession>
<evidence type="ECO:0000313" key="6">
    <source>
        <dbReference type="RefSeq" id="XP_011313976.1"/>
    </source>
</evidence>
<evidence type="ECO:0000259" key="2">
    <source>
        <dbReference type="PROSITE" id="PS51029"/>
    </source>
</evidence>
<dbReference type="PROSITE" id="PS51029">
    <property type="entry name" value="MADF"/>
    <property type="match status" value="1"/>
</dbReference>
<name>A0A9R1U9H0_9HYME</name>
<reference evidence="5 6" key="1">
    <citation type="submission" date="2025-04" db="UniProtKB">
        <authorList>
            <consortium name="RefSeq"/>
        </authorList>
    </citation>
    <scope>IDENTIFICATION</scope>
    <source>
        <strain evidence="5 6">USDA-PBARC FA_bdor</strain>
        <tissue evidence="5 6">Whole organism</tissue>
    </source>
</reference>
<dbReference type="GO" id="GO:0005634">
    <property type="term" value="C:nucleus"/>
    <property type="evidence" value="ECO:0007669"/>
    <property type="project" value="UniProtKB-SubCell"/>
</dbReference>
<dbReference type="Pfam" id="PF10545">
    <property type="entry name" value="MADF_DNA_bdg"/>
    <property type="match status" value="1"/>
</dbReference>
<dbReference type="RefSeq" id="XP_011313977.1">
    <property type="nucleotide sequence ID" value="XM_011315675.1"/>
</dbReference>
<organism evidence="4 6">
    <name type="scientific">Fopius arisanus</name>
    <dbReference type="NCBI Taxonomy" id="64838"/>
    <lineage>
        <taxon>Eukaryota</taxon>
        <taxon>Metazoa</taxon>
        <taxon>Ecdysozoa</taxon>
        <taxon>Arthropoda</taxon>
        <taxon>Hexapoda</taxon>
        <taxon>Insecta</taxon>
        <taxon>Pterygota</taxon>
        <taxon>Neoptera</taxon>
        <taxon>Endopterygota</taxon>
        <taxon>Hymenoptera</taxon>
        <taxon>Apocrita</taxon>
        <taxon>Ichneumonoidea</taxon>
        <taxon>Braconidae</taxon>
        <taxon>Opiinae</taxon>
        <taxon>Fopius</taxon>
    </lineage>
</organism>
<dbReference type="RefSeq" id="XP_011313976.1">
    <property type="nucleotide sequence ID" value="XM_011315674.1"/>
</dbReference>
<feature type="domain" description="MADF" evidence="2">
    <location>
        <begin position="26"/>
        <end position="127"/>
    </location>
</feature>
<dbReference type="GO" id="GO:0006357">
    <property type="term" value="P:regulation of transcription by RNA polymerase II"/>
    <property type="evidence" value="ECO:0007669"/>
    <property type="project" value="TreeGrafter"/>
</dbReference>
<dbReference type="Proteomes" id="UP000694866">
    <property type="component" value="Unplaced"/>
</dbReference>
<dbReference type="GeneID" id="105273311"/>
<dbReference type="AlphaFoldDB" id="A0A9R1U9H0"/>
<evidence type="ECO:0000259" key="3">
    <source>
        <dbReference type="PROSITE" id="PS51031"/>
    </source>
</evidence>
<proteinExistence type="predicted"/>
<evidence type="ECO:0000313" key="7">
    <source>
        <dbReference type="RefSeq" id="XP_011313977.1"/>
    </source>
</evidence>
<protein>
    <submittedName>
        <fullName evidence="5 6">Uncharacterized protein</fullName>
    </submittedName>
</protein>
<dbReference type="PANTHER" id="PTHR12243">
    <property type="entry name" value="MADF DOMAIN TRANSCRIPTION FACTOR"/>
    <property type="match status" value="1"/>
</dbReference>
<sequence length="258" mass="29477">MYPRKGFRGNSRVIQLSPAHLIDVVELIAEVKKKPIIYDCRHDGYGDRLAKTKAWNEIGEAMIEDWDNMSSEMKETMEKSLRGKWRHIRDYFTKELKARKITAEGGIRKRKPYAYFKKLSFLLPVIEAKRRASLAKNLSDCKTEEVMCEEGRDSLDINYGCSPHTAASFLDPSNGPMDSDSNMIDPLCETSLGPFDSVPDVSSHNGQRPMLDEEDYEKMFLLSLLPSLRQVPENMKLQVKINIQQVIANALRTSNTRS</sequence>
<evidence type="ECO:0000313" key="5">
    <source>
        <dbReference type="RefSeq" id="XP_011313975.1"/>
    </source>
</evidence>
<dbReference type="KEGG" id="fas:105273311"/>
<dbReference type="InterPro" id="IPR004210">
    <property type="entry name" value="BESS_motif"/>
</dbReference>
<gene>
    <name evidence="5 6 7" type="primary">LOC105273311</name>
</gene>
<keyword evidence="4" id="KW-1185">Reference proteome</keyword>
<dbReference type="PANTHER" id="PTHR12243:SF67">
    <property type="entry name" value="COREPRESSOR OF PANGOLIN, ISOFORM A-RELATED"/>
    <property type="match status" value="1"/>
</dbReference>
<accession>A0A9R1UAY3</accession>
<dbReference type="GO" id="GO:0003677">
    <property type="term" value="F:DNA binding"/>
    <property type="evidence" value="ECO:0007669"/>
    <property type="project" value="InterPro"/>
</dbReference>
<dbReference type="PROSITE" id="PS51031">
    <property type="entry name" value="BESS"/>
    <property type="match status" value="1"/>
</dbReference>
<dbReference type="InterPro" id="IPR006578">
    <property type="entry name" value="MADF-dom"/>
</dbReference>
<accession>A0A9R1U9H0</accession>